<protein>
    <recommendedName>
        <fullName evidence="2">3'-5' exonuclease domain-containing protein</fullName>
    </recommendedName>
</protein>
<dbReference type="InterPro" id="IPR012337">
    <property type="entry name" value="RNaseH-like_sf"/>
</dbReference>
<dbReference type="GO" id="GO:0008408">
    <property type="term" value="F:3'-5' exonuclease activity"/>
    <property type="evidence" value="ECO:0007669"/>
    <property type="project" value="InterPro"/>
</dbReference>
<dbReference type="RefSeq" id="XP_007510064.1">
    <property type="nucleotide sequence ID" value="XM_007510002.1"/>
</dbReference>
<dbReference type="Pfam" id="PF01612">
    <property type="entry name" value="DNA_pol_A_exo1"/>
    <property type="match status" value="1"/>
</dbReference>
<dbReference type="GO" id="GO:0003676">
    <property type="term" value="F:nucleic acid binding"/>
    <property type="evidence" value="ECO:0007669"/>
    <property type="project" value="InterPro"/>
</dbReference>
<accession>K8EKC7</accession>
<feature type="region of interest" description="Disordered" evidence="1">
    <location>
        <begin position="1"/>
        <end position="24"/>
    </location>
</feature>
<dbReference type="KEGG" id="bpg:Bathy11g03010"/>
<evidence type="ECO:0000259" key="2">
    <source>
        <dbReference type="SMART" id="SM00474"/>
    </source>
</evidence>
<dbReference type="EMBL" id="FO082268">
    <property type="protein sequence ID" value="CCO18409.1"/>
    <property type="molecule type" value="Genomic_DNA"/>
</dbReference>
<evidence type="ECO:0000313" key="4">
    <source>
        <dbReference type="Proteomes" id="UP000198341"/>
    </source>
</evidence>
<feature type="compositionally biased region" description="Basic residues" evidence="1">
    <location>
        <begin position="105"/>
        <end position="115"/>
    </location>
</feature>
<dbReference type="PANTHER" id="PTHR43040">
    <property type="entry name" value="RIBONUCLEASE D"/>
    <property type="match status" value="1"/>
</dbReference>
<dbReference type="Proteomes" id="UP000198341">
    <property type="component" value="Chromosome 11"/>
</dbReference>
<dbReference type="InterPro" id="IPR036397">
    <property type="entry name" value="RNaseH_sf"/>
</dbReference>
<dbReference type="InterPro" id="IPR002562">
    <property type="entry name" value="3'-5'_exonuclease_dom"/>
</dbReference>
<keyword evidence="4" id="KW-1185">Reference proteome</keyword>
<evidence type="ECO:0000256" key="1">
    <source>
        <dbReference type="SAM" id="MobiDB-lite"/>
    </source>
</evidence>
<dbReference type="eggNOG" id="KOG2405">
    <property type="taxonomic scope" value="Eukaryota"/>
</dbReference>
<organism evidence="3 4">
    <name type="scientific">Bathycoccus prasinos</name>
    <dbReference type="NCBI Taxonomy" id="41875"/>
    <lineage>
        <taxon>Eukaryota</taxon>
        <taxon>Viridiplantae</taxon>
        <taxon>Chlorophyta</taxon>
        <taxon>Mamiellophyceae</taxon>
        <taxon>Mamiellales</taxon>
        <taxon>Bathycoccaceae</taxon>
        <taxon>Bathycoccus</taxon>
    </lineage>
</organism>
<reference evidence="3 4" key="1">
    <citation type="submission" date="2011-10" db="EMBL/GenBank/DDBJ databases">
        <authorList>
            <person name="Genoscope - CEA"/>
        </authorList>
    </citation>
    <scope>NUCLEOTIDE SEQUENCE [LARGE SCALE GENOMIC DNA]</scope>
    <source>
        <strain evidence="3 4">RCC 1105</strain>
    </source>
</reference>
<dbReference type="SMART" id="SM00474">
    <property type="entry name" value="35EXOc"/>
    <property type="match status" value="1"/>
</dbReference>
<dbReference type="STRING" id="41875.K8EKC7"/>
<dbReference type="GeneID" id="19012980"/>
<dbReference type="AlphaFoldDB" id="K8EKC7"/>
<name>K8EKC7_9CHLO</name>
<sequence>MSASIPSSFVAAAPPSSSPSSSSSVLCKACSRSRIGESVGGSLVPKTSTQSGGFVATMQTTTSNNNNSINNNRFAALASSALPNYRVEASLEDEEANNNDNGIKRSTKKKKKKKKGGEQNKGNTNALKMNVMKDAECREILDELDEQVVFIDSYTSEAFTQCVLELKRAKVIAYDCEGVRLSRTGKITLLQIAIPKKIFLIDVMTIGGKEVFTDGGLKDIIESEEILKLAYDVRMDSDALFHQHDVVLKNVLDLQLLDIAIRRAAGGIVEHLPSLSKTVSRRLTNAEILVCEDLKKRVKNMYTSVEDGDLWARRPLIDDARRYAALDAWVLMKLDQAMRPNGTTAPHLFPGFDEKWNERVLNASRKRIDEYKDKEIPIEQGGKRTAEMTQAPPF</sequence>
<dbReference type="PANTHER" id="PTHR43040:SF1">
    <property type="entry name" value="RIBONUCLEASE D"/>
    <property type="match status" value="1"/>
</dbReference>
<evidence type="ECO:0000313" key="3">
    <source>
        <dbReference type="EMBL" id="CCO18409.1"/>
    </source>
</evidence>
<dbReference type="GO" id="GO:0006139">
    <property type="term" value="P:nucleobase-containing compound metabolic process"/>
    <property type="evidence" value="ECO:0007669"/>
    <property type="project" value="InterPro"/>
</dbReference>
<dbReference type="SUPFAM" id="SSF53098">
    <property type="entry name" value="Ribonuclease H-like"/>
    <property type="match status" value="1"/>
</dbReference>
<dbReference type="Gene3D" id="3.30.420.10">
    <property type="entry name" value="Ribonuclease H-like superfamily/Ribonuclease H"/>
    <property type="match status" value="1"/>
</dbReference>
<feature type="domain" description="3'-5' exonuclease" evidence="2">
    <location>
        <begin position="150"/>
        <end position="343"/>
    </location>
</feature>
<gene>
    <name evidence="3" type="ordered locus">Bathy11g03010</name>
</gene>
<proteinExistence type="predicted"/>
<feature type="region of interest" description="Disordered" evidence="1">
    <location>
        <begin position="92"/>
        <end position="126"/>
    </location>
</feature>
<dbReference type="OrthoDB" id="532819at2759"/>